<keyword evidence="13" id="KW-1185">Reference proteome</keyword>
<comment type="subcellular location">
    <subcellularLocation>
        <location evidence="1">Nucleus</location>
    </subcellularLocation>
</comment>
<dbReference type="CDD" id="cd12300">
    <property type="entry name" value="RRM1_PAR14"/>
    <property type="match status" value="1"/>
</dbReference>
<dbReference type="Pfam" id="PF23251">
    <property type="entry name" value="KH_PARP14_4"/>
    <property type="match status" value="1"/>
</dbReference>
<dbReference type="InterPro" id="IPR057051">
    <property type="entry name" value="PARP14_RPM_1"/>
</dbReference>
<evidence type="ECO:0000256" key="3">
    <source>
        <dbReference type="ARBA" id="ARBA00022679"/>
    </source>
</evidence>
<dbReference type="Pfam" id="PF23248">
    <property type="entry name" value="KH_PARP14_2"/>
    <property type="match status" value="1"/>
</dbReference>
<evidence type="ECO:0000259" key="10">
    <source>
        <dbReference type="PROSITE" id="PS50918"/>
    </source>
</evidence>
<dbReference type="GeneID" id="112826912"/>
<dbReference type="RefSeq" id="XP_025731067.1">
    <property type="nucleotide sequence ID" value="XM_025875282.1"/>
</dbReference>
<dbReference type="PROSITE" id="PS51059">
    <property type="entry name" value="PARP_CATALYTIC"/>
    <property type="match status" value="1"/>
</dbReference>
<feature type="region of interest" description="Disordered" evidence="9">
    <location>
        <begin position="107"/>
        <end position="143"/>
    </location>
</feature>
<dbReference type="EC" id="2.4.2.-" evidence="8"/>
<feature type="domain" description="PARP catalytic" evidence="11">
    <location>
        <begin position="1624"/>
        <end position="1820"/>
    </location>
</feature>
<dbReference type="InterPro" id="IPR057045">
    <property type="entry name" value="PARP14_KH_3"/>
</dbReference>
<dbReference type="CDD" id="cd02907">
    <property type="entry name" value="Macro_Af1521_BAL-like"/>
    <property type="match status" value="1"/>
</dbReference>
<dbReference type="Pfam" id="PF23249">
    <property type="entry name" value="KH_PARP14_3"/>
    <property type="match status" value="1"/>
</dbReference>
<evidence type="ECO:0000256" key="7">
    <source>
        <dbReference type="ARBA" id="ARBA00024347"/>
    </source>
</evidence>
<name>A0A3Q7PM11_CALUR</name>
<dbReference type="SUPFAM" id="SSF56399">
    <property type="entry name" value="ADP-ribosylation"/>
    <property type="match status" value="1"/>
</dbReference>
<dbReference type="SUPFAM" id="SSF117839">
    <property type="entry name" value="WWE domain"/>
    <property type="match status" value="1"/>
</dbReference>
<evidence type="ECO:0000256" key="9">
    <source>
        <dbReference type="SAM" id="MobiDB-lite"/>
    </source>
</evidence>
<keyword evidence="6" id="KW-0539">Nucleus</keyword>
<comment type="similarity">
    <text evidence="7">Belongs to the ARTD/PARP family.</text>
</comment>
<dbReference type="GO" id="GO:0005737">
    <property type="term" value="C:cytoplasm"/>
    <property type="evidence" value="ECO:0007669"/>
    <property type="project" value="TreeGrafter"/>
</dbReference>
<dbReference type="InParanoid" id="A0A3Q7PM11"/>
<evidence type="ECO:0000256" key="6">
    <source>
        <dbReference type="ARBA" id="ARBA00023242"/>
    </source>
</evidence>
<dbReference type="PROSITE" id="PS50918">
    <property type="entry name" value="WWE"/>
    <property type="match status" value="1"/>
</dbReference>
<dbReference type="Pfam" id="PF01661">
    <property type="entry name" value="Macro"/>
    <property type="match status" value="3"/>
</dbReference>
<keyword evidence="3 8" id="KW-0808">Transferase</keyword>
<dbReference type="InterPro" id="IPR057043">
    <property type="entry name" value="PARP14_KH_2"/>
</dbReference>
<evidence type="ECO:0000256" key="1">
    <source>
        <dbReference type="ARBA" id="ARBA00004123"/>
    </source>
</evidence>
<dbReference type="RefSeq" id="XP_073750417.1">
    <property type="nucleotide sequence ID" value="XM_073894316.1"/>
</dbReference>
<dbReference type="Pfam" id="PF23253">
    <property type="entry name" value="KH_PARP14_6"/>
    <property type="match status" value="1"/>
</dbReference>
<evidence type="ECO:0000259" key="12">
    <source>
        <dbReference type="PROSITE" id="PS51154"/>
    </source>
</evidence>
<sequence>MAALGSFPLMVEGSWGPDPPKNLSTKLQMYFQSARRSGGGECEVFPEPGTPSRFLVFFHLEDVRQKVLETKNHELLWPGMGAFQLTVQLPTAPDEVRDIFEGEIPTKDLETKEHVKEPGVSEELDTRLSPSRRSEKMEDTSEECENTASLVAFENLKANVTDIMLILIVENITGLSNDAFQVEVIRDFDVAVVTFLMHVDAVKFVDDCPRHHSVKQLQLSPRLLEVTKTIRVENLPPGVDDYNLKCLFENPQNGGGRVASIECLPEENSALIEFFDKKVLHTILTKKLNLNNMPLSVFPYYSSLGTALYGKEKPLIKLPAPFRESLALPLWKFLQKKKHLIDEINDEARHCHCDLIWSELSSEVTIRPATTLFCLGRLRIRSWKEDVSTAFSSIRSKYKVTPFKVDPIVWDTIKKSVEDDRILIEFDTLTGIVTLVGKSEDVQNIEPQIKELIESTTQKIKREEQSLKEKVAVSPGRYSLLCHSDVLERLRTECPEMEICYDEVSQHVCFKGLYTDVYKAKCEIQKKMYTMVQKSIQLPPEIFQFLQEGDCIEFSKSLLMAQKILAVYELEGKNVLLIGYSSEVLLDAEKQMVSALSYKRINIEDRDILNGKKWKGLTHSLHKRHNSSSKTVIIDELTSKTKAEVIIAGCVREVNESYSLLLDFVEKHMKIERLIEIEPPVIIDYLRIEKKPFWQKIKTTNVQVTFNLENKQKGILLTGPRAKVLEGVSIIKQALGSVCIESIHIDKPLVSQFFQEKAQYYKREVKRLFGCSIDLQENGGEKEGGGTDGQKCLSQVELAPGVSLKVPQSNLLQVELAPGVSLMVQQGDLTQFPVEVVVSSTSEDLQLCSSLAAALSKAAGPELQEDCNQIVKKMGKILPGSAIISKAGKLPYRHVVHAVGPRWKEDENLKCMLQLKKAVEESLRLAETHRCRSIAIPAISSGAGGFPLARCVRTIVLAIKKNFQFKQDGHTLKEIYLVDTAEKTVQAFAETVKTVFENSLPPTAPRPSIPQTVQPVSTNVHGHSQILLSQGNLRILLVKGDVQSATADVLVNSIPANLQLNKGLLSQALLAKAGPKLQEELDRVGQAKAVGMGTVLQTSGHGLHCHHVLHVVAPGWRDGCTSSYKIMRDIIRKCLEITENLFLRSIAFPAIGTGNLRFPKTVFAELITSEVLNFSSKIQLTALQEVQFLLHPSDHENIQAFSDEFARRTNGSFVSDKIPKAEDAQGFHEAASSPNVDVREMKIGPIIFQVAFGDITKEKADVIVNSTSKAFNLKAGVSKAILECAGQNVEMACSRLAQKGNSDYIVTEGGLLRCKNIVHIIGGNDVKKSVSLVLQECEKRNYSSICLPAIGTGNAQKDPGMVADAIIEAIEDFIQKGMLQSVKKVKVVIFLPHLLDMFCDSMEKREASLASPQPSLKSKLTPSVGSPSQSPQKQNPLVLKKKTESASFQVCGESVKCIENVVSWIQDLITKELCPYTNEDECIKDFNEKEYQKLNELQENLNIAICLDCRRPLIEVFGIGKDLTQARNAIEEMIKGMRLAKEQKSQAEFISEFIEWQYYKNSTFHSFDKITNLQLENARKAKKRRIVVKINHQSYTVDLTTHTATDAKGQSLPVQRLMKSEVKIPEHWSDMKQQDVCVVELQPGHAEYNTVASKFNQTCSHFYIEKIERIQNLNLWNCYQTKKKTMDAKNGHKDNEKQLFHGTDADSVPHVNQNGFNRSYAGKNAVAYGKGTYFAVNACYSANDIYSRPDRYGKKHMYYVRVLTGTYTHGNSSLIVPPPKSPENPTDLYDTVTDSVQNPHLFVVFYDYQAYPEYLITFTN</sequence>
<dbReference type="CDD" id="cd01439">
    <property type="entry name" value="TCCD_inducible_PARP_like"/>
    <property type="match status" value="1"/>
</dbReference>
<gene>
    <name evidence="14" type="primary">PARP14</name>
</gene>
<dbReference type="InterPro" id="IPR057046">
    <property type="entry name" value="PARP14_KH_4"/>
</dbReference>
<dbReference type="SMART" id="SM00506">
    <property type="entry name" value="A1pp"/>
    <property type="match status" value="3"/>
</dbReference>
<evidence type="ECO:0000256" key="4">
    <source>
        <dbReference type="ARBA" id="ARBA00022695"/>
    </source>
</evidence>
<keyword evidence="5 8" id="KW-0520">NAD</keyword>
<dbReference type="InterPro" id="IPR057047">
    <property type="entry name" value="PARP14_KH_5"/>
</dbReference>
<dbReference type="Gene3D" id="3.30.70.330">
    <property type="match status" value="2"/>
</dbReference>
<dbReference type="InterPro" id="IPR052056">
    <property type="entry name" value="Mono-ARTD/PARP"/>
</dbReference>
<feature type="domain" description="Macro" evidence="12">
    <location>
        <begin position="1022"/>
        <end position="1209"/>
    </location>
</feature>
<dbReference type="InterPro" id="IPR057044">
    <property type="entry name" value="PARP14_KH_1"/>
</dbReference>
<dbReference type="InterPro" id="IPR043472">
    <property type="entry name" value="Macro_dom-like"/>
</dbReference>
<evidence type="ECO:0000313" key="13">
    <source>
        <dbReference type="Proteomes" id="UP000286641"/>
    </source>
</evidence>
<feature type="domain" description="Macro" evidence="12">
    <location>
        <begin position="809"/>
        <end position="996"/>
    </location>
</feature>
<dbReference type="PANTHER" id="PTHR14453">
    <property type="entry name" value="PARP/ZINC FINGER CCCH TYPE DOMAIN CONTAINING PROTEIN"/>
    <property type="match status" value="1"/>
</dbReference>
<dbReference type="InterPro" id="IPR054596">
    <property type="entry name" value="PARP14_WWE"/>
</dbReference>
<keyword evidence="4" id="KW-0548">Nucleotidyltransferase</keyword>
<evidence type="ECO:0000256" key="5">
    <source>
        <dbReference type="ARBA" id="ARBA00023027"/>
    </source>
</evidence>
<evidence type="ECO:0000259" key="11">
    <source>
        <dbReference type="PROSITE" id="PS51059"/>
    </source>
</evidence>
<organism evidence="13 14">
    <name type="scientific">Callorhinus ursinus</name>
    <name type="common">Northern fur seal</name>
    <dbReference type="NCBI Taxonomy" id="34884"/>
    <lineage>
        <taxon>Eukaryota</taxon>
        <taxon>Metazoa</taxon>
        <taxon>Chordata</taxon>
        <taxon>Craniata</taxon>
        <taxon>Vertebrata</taxon>
        <taxon>Euteleostomi</taxon>
        <taxon>Mammalia</taxon>
        <taxon>Eutheria</taxon>
        <taxon>Laurasiatheria</taxon>
        <taxon>Carnivora</taxon>
        <taxon>Caniformia</taxon>
        <taxon>Pinnipedia</taxon>
        <taxon>Otariidae</taxon>
        <taxon>Callorhinus</taxon>
    </lineage>
</organism>
<dbReference type="Gene3D" id="3.30.720.50">
    <property type="match status" value="1"/>
</dbReference>
<dbReference type="Pfam" id="PF22005">
    <property type="entry name" value="WWE_1"/>
    <property type="match status" value="1"/>
</dbReference>
<dbReference type="GO" id="GO:0003714">
    <property type="term" value="F:transcription corepressor activity"/>
    <property type="evidence" value="ECO:0007669"/>
    <property type="project" value="TreeGrafter"/>
</dbReference>
<dbReference type="InterPro" id="IPR057048">
    <property type="entry name" value="PARP14_KH_6"/>
</dbReference>
<dbReference type="CDD" id="cd02903">
    <property type="entry name" value="Macro_BAL-like"/>
    <property type="match status" value="2"/>
</dbReference>
<dbReference type="SUPFAM" id="SSF52949">
    <property type="entry name" value="Macro domain-like"/>
    <property type="match status" value="3"/>
</dbReference>
<proteinExistence type="inferred from homology"/>
<dbReference type="Pfam" id="PF23084">
    <property type="entry name" value="KH_PARP14_1"/>
    <property type="match status" value="1"/>
</dbReference>
<dbReference type="GO" id="GO:0003950">
    <property type="term" value="F:NAD+ poly-ADP-ribosyltransferase activity"/>
    <property type="evidence" value="ECO:0007669"/>
    <property type="project" value="UniProtKB-UniRule"/>
</dbReference>
<dbReference type="Pfam" id="PF23222">
    <property type="entry name" value="RRM_PARP14_1"/>
    <property type="match status" value="1"/>
</dbReference>
<accession>A0A3Q7PM11</accession>
<evidence type="ECO:0000256" key="2">
    <source>
        <dbReference type="ARBA" id="ARBA00022676"/>
    </source>
</evidence>
<dbReference type="InterPro" id="IPR012677">
    <property type="entry name" value="Nucleotide-bd_a/b_plait_sf"/>
</dbReference>
<dbReference type="Pfam" id="PF00644">
    <property type="entry name" value="PARP"/>
    <property type="match status" value="1"/>
</dbReference>
<feature type="region of interest" description="Disordered" evidence="9">
    <location>
        <begin position="1409"/>
        <end position="1438"/>
    </location>
</feature>
<dbReference type="Proteomes" id="UP000286641">
    <property type="component" value="Unplaced"/>
</dbReference>
<feature type="domain" description="WWE" evidence="10">
    <location>
        <begin position="1542"/>
        <end position="1620"/>
    </location>
</feature>
<keyword evidence="2 8" id="KW-0328">Glycosyltransferase</keyword>
<dbReference type="PANTHER" id="PTHR14453:SF89">
    <property type="entry name" value="PROTEIN MONO-ADP-RIBOSYLTRANSFERASE PARP14"/>
    <property type="match status" value="1"/>
</dbReference>
<feature type="domain" description="Macro" evidence="12">
    <location>
        <begin position="1235"/>
        <end position="1406"/>
    </location>
</feature>
<dbReference type="GO" id="GO:0010629">
    <property type="term" value="P:negative regulation of gene expression"/>
    <property type="evidence" value="ECO:0007669"/>
    <property type="project" value="TreeGrafter"/>
</dbReference>
<evidence type="ECO:0000313" key="14">
    <source>
        <dbReference type="RefSeq" id="XP_025731067.1"/>
    </source>
</evidence>
<dbReference type="InterPro" id="IPR057049">
    <property type="entry name" value="PARP14_KH_8"/>
</dbReference>
<reference evidence="14" key="2">
    <citation type="submission" date="2025-08" db="UniProtKB">
        <authorList>
            <consortium name="RefSeq"/>
        </authorList>
    </citation>
    <scope>IDENTIFICATION</scope>
    <source>
        <tissue evidence="14">Blood</tissue>
    </source>
</reference>
<dbReference type="InterPro" id="IPR012317">
    <property type="entry name" value="Poly(ADP-ribose)pol_cat_dom"/>
</dbReference>
<dbReference type="GO" id="GO:0016779">
    <property type="term" value="F:nucleotidyltransferase activity"/>
    <property type="evidence" value="ECO:0007669"/>
    <property type="project" value="UniProtKB-KW"/>
</dbReference>
<dbReference type="Pfam" id="PF23252">
    <property type="entry name" value="KH_PARP14_5"/>
    <property type="match status" value="1"/>
</dbReference>
<dbReference type="GO" id="GO:0005634">
    <property type="term" value="C:nucleus"/>
    <property type="evidence" value="ECO:0007669"/>
    <property type="project" value="UniProtKB-SubCell"/>
</dbReference>
<dbReference type="Pfam" id="PF23085">
    <property type="entry name" value="RRM_PARP14_3"/>
    <property type="match status" value="1"/>
</dbReference>
<dbReference type="GO" id="GO:1990404">
    <property type="term" value="F:NAD+-protein mono-ADP-ribosyltransferase activity"/>
    <property type="evidence" value="ECO:0007669"/>
    <property type="project" value="TreeGrafter"/>
</dbReference>
<evidence type="ECO:0000256" key="8">
    <source>
        <dbReference type="RuleBase" id="RU362114"/>
    </source>
</evidence>
<dbReference type="CTD" id="54625"/>
<dbReference type="FunFam" id="3.90.228.10:FF:000008">
    <property type="entry name" value="Poly [ADP-ribose] polymerase"/>
    <property type="match status" value="1"/>
</dbReference>
<feature type="compositionally biased region" description="Polar residues" evidence="9">
    <location>
        <begin position="1410"/>
        <end position="1435"/>
    </location>
</feature>
<dbReference type="GO" id="GO:0070212">
    <property type="term" value="P:protein poly-ADP-ribosylation"/>
    <property type="evidence" value="ECO:0007669"/>
    <property type="project" value="TreeGrafter"/>
</dbReference>
<dbReference type="Gene3D" id="3.40.220.10">
    <property type="entry name" value="Leucine Aminopeptidase, subunit E, domain 1"/>
    <property type="match status" value="3"/>
</dbReference>
<dbReference type="InterPro" id="IPR004170">
    <property type="entry name" value="WWE_dom"/>
</dbReference>
<dbReference type="InterPro" id="IPR037197">
    <property type="entry name" value="WWE_dom_sf"/>
</dbReference>
<dbReference type="Pfam" id="PF23245">
    <property type="entry name" value="RRM_PARP14_2"/>
    <property type="match status" value="1"/>
</dbReference>
<dbReference type="Pfam" id="PF23254">
    <property type="entry name" value="KH_PARP14_8"/>
    <property type="match status" value="1"/>
</dbReference>
<reference key="1">
    <citation type="submission" date="2019-01" db="UniProtKB">
        <authorList>
            <consortium name="RefSeq"/>
        </authorList>
    </citation>
    <scope>IDENTIFICATION</scope>
</reference>
<dbReference type="PROSITE" id="PS51154">
    <property type="entry name" value="MACRO"/>
    <property type="match status" value="3"/>
</dbReference>
<dbReference type="Gene3D" id="3.90.228.10">
    <property type="match status" value="1"/>
</dbReference>
<feature type="compositionally biased region" description="Basic and acidic residues" evidence="9">
    <location>
        <begin position="107"/>
        <end position="119"/>
    </location>
</feature>
<protein>
    <recommendedName>
        <fullName evidence="8">Poly [ADP-ribose] polymerase</fullName>
        <shortName evidence="8">PARP</shortName>
        <ecNumber evidence="8">2.4.2.-</ecNumber>
    </recommendedName>
</protein>
<dbReference type="InterPro" id="IPR057050">
    <property type="entry name" value="RRM_PARP14_2"/>
</dbReference>
<dbReference type="InterPro" id="IPR002589">
    <property type="entry name" value="Macro_dom"/>
</dbReference>